<keyword evidence="2" id="KW-0812">Transmembrane</keyword>
<keyword evidence="4" id="KW-1185">Reference proteome</keyword>
<name>A0ABW2TW80_9PSEU</name>
<keyword evidence="2" id="KW-1133">Transmembrane helix</keyword>
<feature type="compositionally biased region" description="Low complexity" evidence="1">
    <location>
        <begin position="90"/>
        <end position="99"/>
    </location>
</feature>
<protein>
    <submittedName>
        <fullName evidence="3">Uncharacterized protein</fullName>
    </submittedName>
</protein>
<dbReference type="EMBL" id="JBHTEY010000004">
    <property type="protein sequence ID" value="MFC7618082.1"/>
    <property type="molecule type" value="Genomic_DNA"/>
</dbReference>
<evidence type="ECO:0000256" key="2">
    <source>
        <dbReference type="SAM" id="Phobius"/>
    </source>
</evidence>
<dbReference type="Proteomes" id="UP001596512">
    <property type="component" value="Unassembled WGS sequence"/>
</dbReference>
<gene>
    <name evidence="3" type="ORF">ACFQV2_36520</name>
</gene>
<evidence type="ECO:0000313" key="3">
    <source>
        <dbReference type="EMBL" id="MFC7618082.1"/>
    </source>
</evidence>
<organism evidence="3 4">
    <name type="scientific">Actinokineospora soli</name>
    <dbReference type="NCBI Taxonomy" id="1048753"/>
    <lineage>
        <taxon>Bacteria</taxon>
        <taxon>Bacillati</taxon>
        <taxon>Actinomycetota</taxon>
        <taxon>Actinomycetes</taxon>
        <taxon>Pseudonocardiales</taxon>
        <taxon>Pseudonocardiaceae</taxon>
        <taxon>Actinokineospora</taxon>
    </lineage>
</organism>
<accession>A0ABW2TW80</accession>
<proteinExistence type="predicted"/>
<sequence length="152" mass="15798">MNAAEDAVEDVAAVLGPDMYRFAPEGDHFLGEAVMVAFAGSLLGAFWRGFSAGLHGTVEQWGTEAAQWLTDRLRKAVTGSAGRDRDEAAQDAAAEAAEAAPDDGGGDRDTALDLAQRVLADALTTSGLPEDSASRYSQAVRAAAETMLNPEG</sequence>
<comment type="caution">
    <text evidence="3">The sequence shown here is derived from an EMBL/GenBank/DDBJ whole genome shotgun (WGS) entry which is preliminary data.</text>
</comment>
<feature type="region of interest" description="Disordered" evidence="1">
    <location>
        <begin position="77"/>
        <end position="110"/>
    </location>
</feature>
<reference evidence="4" key="1">
    <citation type="journal article" date="2019" name="Int. J. Syst. Evol. Microbiol.">
        <title>The Global Catalogue of Microorganisms (GCM) 10K type strain sequencing project: providing services to taxonomists for standard genome sequencing and annotation.</title>
        <authorList>
            <consortium name="The Broad Institute Genomics Platform"/>
            <consortium name="The Broad Institute Genome Sequencing Center for Infectious Disease"/>
            <person name="Wu L."/>
            <person name="Ma J."/>
        </authorList>
    </citation>
    <scope>NUCLEOTIDE SEQUENCE [LARGE SCALE GENOMIC DNA]</scope>
    <source>
        <strain evidence="4">JCM 17695</strain>
    </source>
</reference>
<evidence type="ECO:0000313" key="4">
    <source>
        <dbReference type="Proteomes" id="UP001596512"/>
    </source>
</evidence>
<feature type="transmembrane region" description="Helical" evidence="2">
    <location>
        <begin position="29"/>
        <end position="47"/>
    </location>
</feature>
<keyword evidence="2" id="KW-0472">Membrane</keyword>
<evidence type="ECO:0000256" key="1">
    <source>
        <dbReference type="SAM" id="MobiDB-lite"/>
    </source>
</evidence>